<dbReference type="AlphaFoldDB" id="A7B4Y2"/>
<name>A7B4Y2_MEDG7</name>
<evidence type="ECO:0000313" key="1">
    <source>
        <dbReference type="EMBL" id="EDN77005.1"/>
    </source>
</evidence>
<proteinExistence type="predicted"/>
<dbReference type="Proteomes" id="UP000004410">
    <property type="component" value="Unassembled WGS sequence"/>
</dbReference>
<dbReference type="EMBL" id="AAYG02000020">
    <property type="protein sequence ID" value="EDN77005.1"/>
    <property type="molecule type" value="Genomic_DNA"/>
</dbReference>
<sequence length="34" mass="4022">MENASKNTKIPNKIERCRDTMSVPNKFFRRNTHG</sequence>
<gene>
    <name evidence="1" type="ORF">RUMGNA_02618</name>
</gene>
<evidence type="ECO:0000313" key="2">
    <source>
        <dbReference type="Proteomes" id="UP000004410"/>
    </source>
</evidence>
<comment type="caution">
    <text evidence="1">The sequence shown here is derived from an EMBL/GenBank/DDBJ whole genome shotgun (WGS) entry which is preliminary data.</text>
</comment>
<organism evidence="1 2">
    <name type="scientific">Mediterraneibacter gnavus (strain ATCC 29149 / DSM 114966 / JCM 6515 / VPI C7-9)</name>
    <name type="common">Ruminococcus gnavus</name>
    <dbReference type="NCBI Taxonomy" id="411470"/>
    <lineage>
        <taxon>Bacteria</taxon>
        <taxon>Bacillati</taxon>
        <taxon>Bacillota</taxon>
        <taxon>Clostridia</taxon>
        <taxon>Lachnospirales</taxon>
        <taxon>Lachnospiraceae</taxon>
        <taxon>Mediterraneibacter</taxon>
    </lineage>
</organism>
<protein>
    <submittedName>
        <fullName evidence="1">Uncharacterized protein</fullName>
    </submittedName>
</protein>
<reference evidence="1 2" key="1">
    <citation type="submission" date="2007-04" db="EMBL/GenBank/DDBJ databases">
        <authorList>
            <person name="Fulton L."/>
            <person name="Clifton S."/>
            <person name="Fulton B."/>
            <person name="Xu J."/>
            <person name="Minx P."/>
            <person name="Pepin K.H."/>
            <person name="Johnson M."/>
            <person name="Thiruvilangam P."/>
            <person name="Bhonagiri V."/>
            <person name="Nash W.E."/>
            <person name="Mardis E.R."/>
            <person name="Wilson R.K."/>
        </authorList>
    </citation>
    <scope>NUCLEOTIDE SEQUENCE [LARGE SCALE GENOMIC DNA]</scope>
    <source>
        <strain evidence="1 2">ATCC 29149</strain>
    </source>
</reference>
<accession>A7B4Y2</accession>
<dbReference type="PaxDb" id="411470-RUMGNA_02618"/>
<reference evidence="1 2" key="2">
    <citation type="submission" date="2007-06" db="EMBL/GenBank/DDBJ databases">
        <title>Draft genome sequence of Ruminococcus gnavus (ATCC 29149).</title>
        <authorList>
            <person name="Sudarsanam P."/>
            <person name="Ley R."/>
            <person name="Guruge J."/>
            <person name="Turnbaugh P.J."/>
            <person name="Mahowald M."/>
            <person name="Liep D."/>
            <person name="Gordon J."/>
        </authorList>
    </citation>
    <scope>NUCLEOTIDE SEQUENCE [LARGE SCALE GENOMIC DNA]</scope>
    <source>
        <strain evidence="1 2">ATCC 29149</strain>
    </source>
</reference>